<protein>
    <recommendedName>
        <fullName evidence="4">Carboxypeptidase regulatory-like domain-containing protein</fullName>
    </recommendedName>
</protein>
<comment type="caution">
    <text evidence="2">The sequence shown here is derived from an EMBL/GenBank/DDBJ whole genome shotgun (WGS) entry which is preliminary data.</text>
</comment>
<dbReference type="PROSITE" id="PS51257">
    <property type="entry name" value="PROKAR_LIPOPROTEIN"/>
    <property type="match status" value="1"/>
</dbReference>
<proteinExistence type="predicted"/>
<evidence type="ECO:0008006" key="4">
    <source>
        <dbReference type="Google" id="ProtNLM"/>
    </source>
</evidence>
<reference evidence="2" key="2">
    <citation type="journal article" date="2021" name="PeerJ">
        <title>Extensive microbial diversity within the chicken gut microbiome revealed by metagenomics and culture.</title>
        <authorList>
            <person name="Gilroy R."/>
            <person name="Ravi A."/>
            <person name="Getino M."/>
            <person name="Pursley I."/>
            <person name="Horton D.L."/>
            <person name="Alikhan N.F."/>
            <person name="Baker D."/>
            <person name="Gharbi K."/>
            <person name="Hall N."/>
            <person name="Watson M."/>
            <person name="Adriaenssens E.M."/>
            <person name="Foster-Nyarko E."/>
            <person name="Jarju S."/>
            <person name="Secka A."/>
            <person name="Antonio M."/>
            <person name="Oren A."/>
            <person name="Chaudhuri R.R."/>
            <person name="La Ragione R."/>
            <person name="Hildebrand F."/>
            <person name="Pallen M.J."/>
        </authorList>
    </citation>
    <scope>NUCLEOTIDE SEQUENCE</scope>
    <source>
        <strain evidence="2">517</strain>
    </source>
</reference>
<dbReference type="EMBL" id="JADINF010000043">
    <property type="protein sequence ID" value="MBO8423737.1"/>
    <property type="molecule type" value="Genomic_DNA"/>
</dbReference>
<reference evidence="2" key="1">
    <citation type="submission" date="2020-10" db="EMBL/GenBank/DDBJ databases">
        <authorList>
            <person name="Gilroy R."/>
        </authorList>
    </citation>
    <scope>NUCLEOTIDE SEQUENCE</scope>
    <source>
        <strain evidence="2">517</strain>
    </source>
</reference>
<feature type="signal peptide" evidence="1">
    <location>
        <begin position="1"/>
        <end position="22"/>
    </location>
</feature>
<name>A0A940DGK6_9FIRM</name>
<organism evidence="2 3">
    <name type="scientific">Candidatus Stercoripulliclostridium pullicola</name>
    <dbReference type="NCBI Taxonomy" id="2840953"/>
    <lineage>
        <taxon>Bacteria</taxon>
        <taxon>Bacillati</taxon>
        <taxon>Bacillota</taxon>
        <taxon>Clostridia</taxon>
        <taxon>Eubacteriales</taxon>
        <taxon>Candidatus Stercoripulliclostridium</taxon>
    </lineage>
</organism>
<gene>
    <name evidence="2" type="ORF">IAB16_01755</name>
</gene>
<keyword evidence="1" id="KW-0732">Signal</keyword>
<dbReference type="Proteomes" id="UP000727857">
    <property type="component" value="Unassembled WGS sequence"/>
</dbReference>
<evidence type="ECO:0000313" key="3">
    <source>
        <dbReference type="Proteomes" id="UP000727857"/>
    </source>
</evidence>
<dbReference type="AlphaFoldDB" id="A0A940DGK6"/>
<accession>A0A940DGK6</accession>
<feature type="chain" id="PRO_5038358319" description="Carboxypeptidase regulatory-like domain-containing protein" evidence="1">
    <location>
        <begin position="23"/>
        <end position="531"/>
    </location>
</feature>
<evidence type="ECO:0000313" key="2">
    <source>
        <dbReference type="EMBL" id="MBO8423737.1"/>
    </source>
</evidence>
<evidence type="ECO:0000256" key="1">
    <source>
        <dbReference type="SAM" id="SignalP"/>
    </source>
</evidence>
<sequence length="531" mass="58382">MKKKIVLAVLIALTLVAAISFAIGCESGVNGRNSARVYLPDELPEGVLSMEVIPYNSATDKDGNVEIYVERNENYVIRLVFAEGYEPGDMKLNVCGTPRDIDLYRIEKNVIYQVNDLVAPGAIDIDVEFVGTPVKVSSDVKLGYESALQALPESAYSRYEVEFDAGLFGIEADDDVFTLGEFRELFRSTTNVDAERGEFGKIYTASAVEWGERIEFKVRSVPEYNYVFYGGGVMTVVNDADDPYPYGFDKSNVNSVTVSDTGSVIYTIEVRSYAGEYLFKESNFAVEEGKEELLGFRIDGEVYTDVREADDGYFAFAIANGGELKASEAGRDNVTFTAECLRSGESELYDALYDALRFYINGEAVEAVREGSVYKIGLDRPYAYGSDPYERFTEYRIAVKTVYNGEEYDFHAALAESGLAKKSSVSLSSGGYGNYKVEYLPESVAFETDEGVYVETGKPTVLKITLPEGTDVREVSSLVFNGNVTVASGKTDAEGLSLTPEVNENYFLLTVAEGYKFNIVTVGVGAKLVNP</sequence>